<name>A0ACC3ZBX8_COLTU</name>
<reference evidence="1 2" key="1">
    <citation type="journal article" date="2020" name="Phytopathology">
        <title>Genome Sequence Resources of Colletotrichum truncatum, C. plurivorum, C. musicola, and C. sojae: Four Species Pathogenic to Soybean (Glycine max).</title>
        <authorList>
            <person name="Rogerio F."/>
            <person name="Boufleur T.R."/>
            <person name="Ciampi-Guillardi M."/>
            <person name="Sukno S.A."/>
            <person name="Thon M.R."/>
            <person name="Massola Junior N.S."/>
            <person name="Baroncelli R."/>
        </authorList>
    </citation>
    <scope>NUCLEOTIDE SEQUENCE [LARGE SCALE GENOMIC DNA]</scope>
    <source>
        <strain evidence="1 2">CMES1059</strain>
    </source>
</reference>
<evidence type="ECO:0000313" key="1">
    <source>
        <dbReference type="EMBL" id="KAL0941611.1"/>
    </source>
</evidence>
<protein>
    <submittedName>
        <fullName evidence="1">Bilirubin oxidase</fullName>
    </submittedName>
</protein>
<sequence length="718" mass="80104">LTSFTVQFFLTLAKASPPALASTCHLHSSSWQQFLASILAHALLFIMVSLTVRQSLAILLTLASDTLAKDWLSPEYKWLYEFPLPIPPPKAERFTNQPTVVNPVTGKKIRYYEIEIKEFSQKVYPNLGNATLVGYDGISPGPTFLMERGEEAVVRFTNHAKMANSVHLHGSYSRTAWDGWAEDITKPGQYKDYYYPNSQSARTLWYHDHAIDHTAENAYYGQAGTYLLHDPAEDKLGLPSGYGIYDIPLILSAKQYNPDGSLYSPALETTSLYGDVIHVNGQPWPYLKVEPRKYRFRLLDAAISRSFLLYLEDSKGNRTDFDVIASDAGLLTSPQSVKELYISMAERYEIIIDFSKFKGENVTLRNTRSFSADTDFLHTDKVMRFVVSDKSVDNPGVPATLRDVPFPKDKTGVDQHFRFERNGGDWRINGVTFADVNNRVLARPKRGTIEVWELENSSGGWSHPIHIHLVDFRVIKRVNGRGAVMPYEYNGLKDVVWLGPGETVTVEAHYAPWPGVYMFHCHNLIHEDHEMMAAFNVSVLEDLGYTENQFVDPMEGEWQAKNESASAYEYKAVKSRIEFMASFQPYNKLDEVESRLDAYWASKTASPSLAVPVAPASPTGSTLVAVTKAASATSSTITTKAATTTKSDDKKSGDDDKKSGDDDKKSGSDDKKSGNDDKSGKKPTSTTSTTTTSKKGKRGLRFRAANIPIPKRTAAPQA</sequence>
<dbReference type="Proteomes" id="UP000805649">
    <property type="component" value="Unassembled WGS sequence"/>
</dbReference>
<proteinExistence type="predicted"/>
<comment type="caution">
    <text evidence="1">The sequence shown here is derived from an EMBL/GenBank/DDBJ whole genome shotgun (WGS) entry which is preliminary data.</text>
</comment>
<dbReference type="EMBL" id="VUJX02000002">
    <property type="protein sequence ID" value="KAL0941611.1"/>
    <property type="molecule type" value="Genomic_DNA"/>
</dbReference>
<evidence type="ECO:0000313" key="2">
    <source>
        <dbReference type="Proteomes" id="UP000805649"/>
    </source>
</evidence>
<keyword evidence="2" id="KW-1185">Reference proteome</keyword>
<gene>
    <name evidence="1" type="ORF">CTRU02_204374</name>
</gene>
<feature type="non-terminal residue" evidence="1">
    <location>
        <position position="1"/>
    </location>
</feature>
<accession>A0ACC3ZBX8</accession>
<organism evidence="1 2">
    <name type="scientific">Colletotrichum truncatum</name>
    <name type="common">Anthracnose fungus</name>
    <name type="synonym">Colletotrichum capsici</name>
    <dbReference type="NCBI Taxonomy" id="5467"/>
    <lineage>
        <taxon>Eukaryota</taxon>
        <taxon>Fungi</taxon>
        <taxon>Dikarya</taxon>
        <taxon>Ascomycota</taxon>
        <taxon>Pezizomycotina</taxon>
        <taxon>Sordariomycetes</taxon>
        <taxon>Hypocreomycetidae</taxon>
        <taxon>Glomerellales</taxon>
        <taxon>Glomerellaceae</taxon>
        <taxon>Colletotrichum</taxon>
        <taxon>Colletotrichum truncatum species complex</taxon>
    </lineage>
</organism>